<gene>
    <name evidence="1" type="ORF">JG688_00015746</name>
</gene>
<name>A0A8J5I9K7_9STRA</name>
<comment type="caution">
    <text evidence="1">The sequence shown here is derived from an EMBL/GenBank/DDBJ whole genome shotgun (WGS) entry which is preliminary data.</text>
</comment>
<evidence type="ECO:0000313" key="2">
    <source>
        <dbReference type="Proteomes" id="UP000709295"/>
    </source>
</evidence>
<proteinExistence type="predicted"/>
<dbReference type="AlphaFoldDB" id="A0A8J5I9K7"/>
<sequence length="95" mass="10424">MEEMYLSGKGSHSDGTLNLLLGKSFGNRVGIVTIKPTSIGVVIDGEVGISTLPSYFFRYNCGLFVLTASEIFCGASSLGGQDRKLLEYLRYTYLW</sequence>
<dbReference type="EMBL" id="JAENGY010001778">
    <property type="protein sequence ID" value="KAG6946983.1"/>
    <property type="molecule type" value="Genomic_DNA"/>
</dbReference>
<reference evidence="1" key="1">
    <citation type="submission" date="2021-01" db="EMBL/GenBank/DDBJ databases">
        <title>Phytophthora aleatoria, a newly-described species from Pinus radiata is distinct from Phytophthora cactorum isolates based on comparative genomics.</title>
        <authorList>
            <person name="Mcdougal R."/>
            <person name="Panda P."/>
            <person name="Williams N."/>
            <person name="Studholme D.J."/>
        </authorList>
    </citation>
    <scope>NUCLEOTIDE SEQUENCE</scope>
    <source>
        <strain evidence="1">NZFS 4037</strain>
    </source>
</reference>
<evidence type="ECO:0000313" key="1">
    <source>
        <dbReference type="EMBL" id="KAG6946983.1"/>
    </source>
</evidence>
<organism evidence="1 2">
    <name type="scientific">Phytophthora aleatoria</name>
    <dbReference type="NCBI Taxonomy" id="2496075"/>
    <lineage>
        <taxon>Eukaryota</taxon>
        <taxon>Sar</taxon>
        <taxon>Stramenopiles</taxon>
        <taxon>Oomycota</taxon>
        <taxon>Peronosporomycetes</taxon>
        <taxon>Peronosporales</taxon>
        <taxon>Peronosporaceae</taxon>
        <taxon>Phytophthora</taxon>
    </lineage>
</organism>
<dbReference type="Proteomes" id="UP000709295">
    <property type="component" value="Unassembled WGS sequence"/>
</dbReference>
<accession>A0A8J5I9K7</accession>
<keyword evidence="2" id="KW-1185">Reference proteome</keyword>
<protein>
    <submittedName>
        <fullName evidence="1">Uncharacterized protein</fullName>
    </submittedName>
</protein>